<dbReference type="AlphaFoldDB" id="A0A1U7HWW6"/>
<dbReference type="EMBL" id="MRCC01000004">
    <property type="protein sequence ID" value="OKH28076.1"/>
    <property type="molecule type" value="Genomic_DNA"/>
</dbReference>
<reference evidence="1 2" key="1">
    <citation type="submission" date="2016-11" db="EMBL/GenBank/DDBJ databases">
        <title>Draft Genome Sequences of Nine Cyanobacterial Strains from Diverse Habitats.</title>
        <authorList>
            <person name="Zhu T."/>
            <person name="Hou S."/>
            <person name="Lu X."/>
            <person name="Hess W.R."/>
        </authorList>
    </citation>
    <scope>NUCLEOTIDE SEQUENCE [LARGE SCALE GENOMIC DNA]</scope>
    <source>
        <strain evidence="1 2">5.2 s.c.1</strain>
    </source>
</reference>
<gene>
    <name evidence="1" type="ORF">NIES1031_05750</name>
</gene>
<keyword evidence="2" id="KW-1185">Reference proteome</keyword>
<evidence type="ECO:0000313" key="2">
    <source>
        <dbReference type="Proteomes" id="UP000185984"/>
    </source>
</evidence>
<evidence type="ECO:0000313" key="1">
    <source>
        <dbReference type="EMBL" id="OKH28076.1"/>
    </source>
</evidence>
<dbReference type="Proteomes" id="UP000185984">
    <property type="component" value="Unassembled WGS sequence"/>
</dbReference>
<evidence type="ECO:0008006" key="3">
    <source>
        <dbReference type="Google" id="ProtNLM"/>
    </source>
</evidence>
<dbReference type="STRING" id="247279.NIES1031_05750"/>
<name>A0A1U7HWW6_9CHRO</name>
<dbReference type="RefSeq" id="WP_073548535.1">
    <property type="nucleotide sequence ID" value="NZ_CAWMVK010000034.1"/>
</dbReference>
<accession>A0A1U7HWW6</accession>
<dbReference type="Gene3D" id="3.40.50.300">
    <property type="entry name" value="P-loop containing nucleotide triphosphate hydrolases"/>
    <property type="match status" value="1"/>
</dbReference>
<proteinExistence type="predicted"/>
<dbReference type="OrthoDB" id="9255714at2"/>
<comment type="caution">
    <text evidence="1">The sequence shown here is derived from an EMBL/GenBank/DDBJ whole genome shotgun (WGS) entry which is preliminary data.</text>
</comment>
<dbReference type="InterPro" id="IPR027417">
    <property type="entry name" value="P-loop_NTPase"/>
</dbReference>
<dbReference type="SUPFAM" id="SSF52540">
    <property type="entry name" value="P-loop containing nucleoside triphosphate hydrolases"/>
    <property type="match status" value="2"/>
</dbReference>
<organism evidence="1 2">
    <name type="scientific">Chroogloeocystis siderophila 5.2 s.c.1</name>
    <dbReference type="NCBI Taxonomy" id="247279"/>
    <lineage>
        <taxon>Bacteria</taxon>
        <taxon>Bacillati</taxon>
        <taxon>Cyanobacteriota</taxon>
        <taxon>Cyanophyceae</taxon>
        <taxon>Oscillatoriophycideae</taxon>
        <taxon>Chroococcales</taxon>
        <taxon>Chroococcaceae</taxon>
        <taxon>Chroogloeocystis</taxon>
    </lineage>
</organism>
<protein>
    <recommendedName>
        <fullName evidence="3">Double-GTPase 2 domain-containing protein</fullName>
    </recommendedName>
</protein>
<sequence length="326" mass="36835">MHEIKITMLGPSGVGKTTLLTAIYEQFESNIGKTNLQLTPDEESSAILQERLVELKTLLDDFEATGGIQGTEGEPEELRSFIFGLGQKGQKPSLQLHFQDYPGGYHAAKATPEKKQFVKSLLTDCVAVLIAIDAPALMEQNGKWHEFINRPQQMTDLFKTAYQDLDSPRLVIFAPVKCEKYLQSKTSAKELLQRVKEGYSKLIDLFNSANLLPKVAAVVTPVQTVGSVVFSRIDTNNSTPHFRFRKISHDAVYNPQNSEQPLRYLLRFILKLHIDTRSRNWGLFSFLRDWLGRDYHLKQAVSQFASECKTNNGFALLQGEELLKIS</sequence>